<accession>A0A2A6CVM2</accession>
<dbReference type="InterPro" id="IPR005312">
    <property type="entry name" value="DUF1759"/>
</dbReference>
<dbReference type="PANTHER" id="PTHR22955">
    <property type="entry name" value="RETROTRANSPOSON"/>
    <property type="match status" value="1"/>
</dbReference>
<feature type="region of interest" description="Disordered" evidence="1">
    <location>
        <begin position="109"/>
        <end position="143"/>
    </location>
</feature>
<keyword evidence="3" id="KW-1185">Reference proteome</keyword>
<organism evidence="2 3">
    <name type="scientific">Pristionchus pacificus</name>
    <name type="common">Parasitic nematode worm</name>
    <dbReference type="NCBI Taxonomy" id="54126"/>
    <lineage>
        <taxon>Eukaryota</taxon>
        <taxon>Metazoa</taxon>
        <taxon>Ecdysozoa</taxon>
        <taxon>Nematoda</taxon>
        <taxon>Chromadorea</taxon>
        <taxon>Rhabditida</taxon>
        <taxon>Rhabditina</taxon>
        <taxon>Diplogasteromorpha</taxon>
        <taxon>Diplogasteroidea</taxon>
        <taxon>Neodiplogasteridae</taxon>
        <taxon>Pristionchus</taxon>
    </lineage>
</organism>
<evidence type="ECO:0000313" key="2">
    <source>
        <dbReference type="EnsemblMetazoa" id="PPA33717.1"/>
    </source>
</evidence>
<dbReference type="OrthoDB" id="5868234at2759"/>
<feature type="region of interest" description="Disordered" evidence="1">
    <location>
        <begin position="470"/>
        <end position="490"/>
    </location>
</feature>
<reference evidence="2" key="2">
    <citation type="submission" date="2022-06" db="UniProtKB">
        <authorList>
            <consortium name="EnsemblMetazoa"/>
        </authorList>
    </citation>
    <scope>IDENTIFICATION</scope>
    <source>
        <strain evidence="2">PS312</strain>
    </source>
</reference>
<dbReference type="AlphaFoldDB" id="A0A2A6CVM2"/>
<evidence type="ECO:0000313" key="3">
    <source>
        <dbReference type="Proteomes" id="UP000005239"/>
    </source>
</evidence>
<dbReference type="Pfam" id="PF03564">
    <property type="entry name" value="DUF1759"/>
    <property type="match status" value="1"/>
</dbReference>
<name>A0A2A6CVM2_PRIPA</name>
<feature type="compositionally biased region" description="Polar residues" evidence="1">
    <location>
        <begin position="124"/>
        <end position="133"/>
    </location>
</feature>
<protein>
    <submittedName>
        <fullName evidence="2">Uncharacterized protein</fullName>
    </submittedName>
</protein>
<sequence length="948" mass="105423">MSTIDEIEKRSASVAESLVDAHLIVDDYRDTFKSIQEGISTMNNEDAKREEEQQKLNEFKDSTDGTTEMEVDPVSILNTVLKIERKLSLSIEKARARIIALNRSIPSIPSISTPSTGDSPTTPFHSTSNTGVESTSNTPPPTSSVEIQALTAKLVELEAKLTTSNALPSHQPNIVLPPITLETFDGNDITKWPTYKYQLDQLILNQPRFTEVQKAFYVRSSLKGTAHSLISSIPTNKDFLPKMIKRLETEYGRPNLTQAKLLQTLLRIRSKSPELTDQLDCVRAMINIVHSISDDCGLDGIVTQQQIADRIHPRFIPVIWRDRHLTLLESLQSIEETLRIELEDVTMIKAISDTPQYQKPVVEYNSSDTVSKPKSSVKDSPIPNPKVPKGPTCVFCGLHAISGLCTIVKSAKDRKEILRKKNLCFCCLSSEHPTAGCSRKCTQCEGEHHRSVCEKQSNAVVNTVSLQQPERPSATTATVADPSSNSSISVNTQTSYTHQSERLFTVDTQIANPDPAVNNSVTASILLDHGAQANLITRDLADRLSLAPFDQRELTISGFNDDPVQSSTYDIVKLDLVKDRNHYPIEAVILDKSPLSSIHNQPLDNADLDVINASLGYVPHHLTKHTVTHSELLLSVGDTLEMLENSKVTKLPSGFRLIQSSLGPFVVGKTRTRIKRIDPLVSALTAKPHETRSNVHPSSSSNQSLKLLPIAISTVTIHPIGNSHARSVPPEDSNANTHCNSNFNHISPDSSHLHLLKEVDPMEQNGVSSIADFPSFVATTNPSKMNKEVAEINHSTSIVNDSVSTQVDPHIVKANNANIPLRQFIHSIFPPMAKLSYRHTSDPPLCQLSEYPVKPNHYSDIVSPHHNNFPPYDPFICSLVFIVSIVTRSLFRSPFVTCRSPITRWSLLFCPNFVFNPFHIAIHSFSFFHPFPSPRVYRFRIEMIPKYQ</sequence>
<dbReference type="Proteomes" id="UP000005239">
    <property type="component" value="Unassembled WGS sequence"/>
</dbReference>
<gene>
    <name evidence="2" type="primary">WBGene00272086</name>
</gene>
<feature type="compositionally biased region" description="Low complexity" evidence="1">
    <location>
        <begin position="109"/>
        <end position="123"/>
    </location>
</feature>
<evidence type="ECO:0000256" key="1">
    <source>
        <dbReference type="SAM" id="MobiDB-lite"/>
    </source>
</evidence>
<dbReference type="CDD" id="cd00303">
    <property type="entry name" value="retropepsin_like"/>
    <property type="match status" value="1"/>
</dbReference>
<dbReference type="InterPro" id="IPR021109">
    <property type="entry name" value="Peptidase_aspartic_dom_sf"/>
</dbReference>
<proteinExistence type="predicted"/>
<accession>A0A8R1YM75</accession>
<dbReference type="Gene3D" id="2.40.70.10">
    <property type="entry name" value="Acid Proteases"/>
    <property type="match status" value="1"/>
</dbReference>
<reference evidence="3" key="1">
    <citation type="journal article" date="2008" name="Nat. Genet.">
        <title>The Pristionchus pacificus genome provides a unique perspective on nematode lifestyle and parasitism.</title>
        <authorList>
            <person name="Dieterich C."/>
            <person name="Clifton S.W."/>
            <person name="Schuster L.N."/>
            <person name="Chinwalla A."/>
            <person name="Delehaunty K."/>
            <person name="Dinkelacker I."/>
            <person name="Fulton L."/>
            <person name="Fulton R."/>
            <person name="Godfrey J."/>
            <person name="Minx P."/>
            <person name="Mitreva M."/>
            <person name="Roeseler W."/>
            <person name="Tian H."/>
            <person name="Witte H."/>
            <person name="Yang S.P."/>
            <person name="Wilson R.K."/>
            <person name="Sommer R.J."/>
        </authorList>
    </citation>
    <scope>NUCLEOTIDE SEQUENCE [LARGE SCALE GENOMIC DNA]</scope>
    <source>
        <strain evidence="3">PS312</strain>
    </source>
</reference>
<dbReference type="EnsemblMetazoa" id="PPA33717.1">
    <property type="protein sequence ID" value="PPA33717.1"/>
    <property type="gene ID" value="WBGene00272086"/>
</dbReference>
<dbReference type="PANTHER" id="PTHR22955:SF66">
    <property type="entry name" value="INTEGRASE CATALYTIC DOMAIN-CONTAINING PROTEIN"/>
    <property type="match status" value="1"/>
</dbReference>